<gene>
    <name evidence="2" type="ORF">B1B_15329</name>
</gene>
<dbReference type="InterPro" id="IPR000073">
    <property type="entry name" value="AB_hydrolase_1"/>
</dbReference>
<evidence type="ECO:0000259" key="1">
    <source>
        <dbReference type="Pfam" id="PF12697"/>
    </source>
</evidence>
<keyword evidence="2" id="KW-0378">Hydrolase</keyword>
<name>T1AC89_9ZZZZ</name>
<proteinExistence type="predicted"/>
<reference evidence="2" key="2">
    <citation type="journal article" date="2014" name="ISME J.">
        <title>Microbial stratification in low pH oxic and suboxic macroscopic growths along an acid mine drainage.</title>
        <authorList>
            <person name="Mendez-Garcia C."/>
            <person name="Mesa V."/>
            <person name="Sprenger R.R."/>
            <person name="Richter M."/>
            <person name="Diez M.S."/>
            <person name="Solano J."/>
            <person name="Bargiela R."/>
            <person name="Golyshina O.V."/>
            <person name="Manteca A."/>
            <person name="Ramos J.L."/>
            <person name="Gallego J.R."/>
            <person name="Llorente I."/>
            <person name="Martins Dos Santos V.A."/>
            <person name="Jensen O.N."/>
            <person name="Pelaez A.I."/>
            <person name="Sanchez J."/>
            <person name="Ferrer M."/>
        </authorList>
    </citation>
    <scope>NUCLEOTIDE SEQUENCE</scope>
</reference>
<organism evidence="2">
    <name type="scientific">mine drainage metagenome</name>
    <dbReference type="NCBI Taxonomy" id="410659"/>
    <lineage>
        <taxon>unclassified sequences</taxon>
        <taxon>metagenomes</taxon>
        <taxon>ecological metagenomes</taxon>
    </lineage>
</organism>
<dbReference type="EMBL" id="AUZY01010198">
    <property type="protein sequence ID" value="EQD39480.1"/>
    <property type="molecule type" value="Genomic_DNA"/>
</dbReference>
<evidence type="ECO:0000313" key="2">
    <source>
        <dbReference type="EMBL" id="EQD39480.1"/>
    </source>
</evidence>
<dbReference type="Pfam" id="PF12697">
    <property type="entry name" value="Abhydrolase_6"/>
    <property type="match status" value="1"/>
</dbReference>
<reference evidence="2" key="1">
    <citation type="submission" date="2013-08" db="EMBL/GenBank/DDBJ databases">
        <authorList>
            <person name="Mendez C."/>
            <person name="Richter M."/>
            <person name="Ferrer M."/>
            <person name="Sanchez J."/>
        </authorList>
    </citation>
    <scope>NUCLEOTIDE SEQUENCE</scope>
</reference>
<feature type="non-terminal residue" evidence="2">
    <location>
        <position position="137"/>
    </location>
</feature>
<protein>
    <submittedName>
        <fullName evidence="2">Alpha/beta hydrolase fold protein</fullName>
    </submittedName>
</protein>
<sequence>MATSLETRGLEPVRPSPVAGLAVARRRVAHARATLVCVHGGLDRGASFARLARRMTHLNVVTYDRRGYQGSRSLEPLGLAHHVDDLLGVARWAAPDGPVLVFGHSYGGVIALGAAVADPSRFCLVDVYEAPLPWILA</sequence>
<comment type="caution">
    <text evidence="2">The sequence shown here is derived from an EMBL/GenBank/DDBJ whole genome shotgun (WGS) entry which is preliminary data.</text>
</comment>
<dbReference type="Gene3D" id="3.40.50.1820">
    <property type="entry name" value="alpha/beta hydrolase"/>
    <property type="match status" value="1"/>
</dbReference>
<accession>T1AC89</accession>
<feature type="domain" description="AB hydrolase-1" evidence="1">
    <location>
        <begin position="35"/>
        <end position="127"/>
    </location>
</feature>
<dbReference type="AlphaFoldDB" id="T1AC89"/>
<dbReference type="GO" id="GO:0016787">
    <property type="term" value="F:hydrolase activity"/>
    <property type="evidence" value="ECO:0007669"/>
    <property type="project" value="UniProtKB-KW"/>
</dbReference>
<dbReference type="InterPro" id="IPR029058">
    <property type="entry name" value="AB_hydrolase_fold"/>
</dbReference>
<dbReference type="SUPFAM" id="SSF53474">
    <property type="entry name" value="alpha/beta-Hydrolases"/>
    <property type="match status" value="1"/>
</dbReference>